<reference evidence="1 2" key="1">
    <citation type="submission" date="2019-03" db="EMBL/GenBank/DDBJ databases">
        <title>Sequencing 25 genomes of Wallemia mellicola.</title>
        <authorList>
            <person name="Gostincar C."/>
        </authorList>
    </citation>
    <scope>NUCLEOTIDE SEQUENCE [LARGE SCALE GENOMIC DNA]</scope>
    <source>
        <strain evidence="1 2">EXF-1277</strain>
    </source>
</reference>
<accession>A0AB74K8Z0</accession>
<evidence type="ECO:0000313" key="2">
    <source>
        <dbReference type="Proteomes" id="UP000305362"/>
    </source>
</evidence>
<sequence>MTGRFPPDTAFFDQGSDVTCTCRLDLLTNIRQLNTPERFGTLSSESNSSLEGTMQLNLGHKNGTINWIETEAYRAEHTASFSD</sequence>
<evidence type="ECO:0000313" key="1">
    <source>
        <dbReference type="EMBL" id="TIC58546.1"/>
    </source>
</evidence>
<dbReference type="Proteomes" id="UP000305362">
    <property type="component" value="Unassembled WGS sequence"/>
</dbReference>
<proteinExistence type="predicted"/>
<protein>
    <submittedName>
        <fullName evidence="1">Uncharacterized protein</fullName>
    </submittedName>
</protein>
<organism evidence="1 2">
    <name type="scientific">Wallemia mellicola</name>
    <dbReference type="NCBI Taxonomy" id="1708541"/>
    <lineage>
        <taxon>Eukaryota</taxon>
        <taxon>Fungi</taxon>
        <taxon>Dikarya</taxon>
        <taxon>Basidiomycota</taxon>
        <taxon>Wallemiomycotina</taxon>
        <taxon>Wallemiomycetes</taxon>
        <taxon>Wallemiales</taxon>
        <taxon>Wallemiaceae</taxon>
        <taxon>Wallemia</taxon>
    </lineage>
</organism>
<comment type="caution">
    <text evidence="1">The sequence shown here is derived from an EMBL/GenBank/DDBJ whole genome shotgun (WGS) entry which is preliminary data.</text>
</comment>
<gene>
    <name evidence="1" type="ORF">E3Q03_04256</name>
</gene>
<name>A0AB74K8Z0_9BASI</name>
<dbReference type="EMBL" id="SPRV01000087">
    <property type="protein sequence ID" value="TIC58546.1"/>
    <property type="molecule type" value="Genomic_DNA"/>
</dbReference>
<dbReference type="AlphaFoldDB" id="A0AB74K8Z0"/>